<protein>
    <submittedName>
        <fullName evidence="1">Uncharacterized protein</fullName>
    </submittedName>
</protein>
<gene>
    <name evidence="1" type="ordered locus">Snov_0257</name>
</gene>
<keyword evidence="2" id="KW-1185">Reference proteome</keyword>
<sequence length="86" mass="9799">MNKIVREHYPVDRLPEDLREGIEGPYVSVTVVTEEAPAGVDERIEAILRNPKPMTIEEARARVGERGTTTEEAVARIRALRDEWDE</sequence>
<evidence type="ECO:0000313" key="2">
    <source>
        <dbReference type="Proteomes" id="UP000006633"/>
    </source>
</evidence>
<dbReference type="OrthoDB" id="7875908at2"/>
<evidence type="ECO:0000313" key="1">
    <source>
        <dbReference type="EMBL" id="ADH87592.1"/>
    </source>
</evidence>
<dbReference type="Proteomes" id="UP000006633">
    <property type="component" value="Chromosome"/>
</dbReference>
<dbReference type="KEGG" id="sno:Snov_0257"/>
<dbReference type="HOGENOM" id="CLU_2476679_0_0_5"/>
<dbReference type="EMBL" id="CP002026">
    <property type="protein sequence ID" value="ADH87592.1"/>
    <property type="molecule type" value="Genomic_DNA"/>
</dbReference>
<name>D7A1X6_ANCN5</name>
<reference evidence="1 2" key="1">
    <citation type="journal article" date="2012" name="Stand. Genomic Sci.">
        <title>Complete genome sequence of the facultatively chemolithoautotrophic and methylotrophic alpha Proteobacterium Starkeya novella type strain (ATCC 8093(T)).</title>
        <authorList>
            <person name="Kappler U."/>
            <person name="Davenport K."/>
            <person name="Beatson S."/>
            <person name="Lucas S."/>
            <person name="Lapidus A."/>
            <person name="Copeland A."/>
            <person name="Berry K.W."/>
            <person name="Glavina Del Rio T."/>
            <person name="Hammon N."/>
            <person name="Dalin E."/>
            <person name="Tice H."/>
            <person name="Pitluck S."/>
            <person name="Richardson P."/>
            <person name="Bruce D."/>
            <person name="Goodwin L.A."/>
            <person name="Han C."/>
            <person name="Tapia R."/>
            <person name="Detter J.C."/>
            <person name="Chang Y.J."/>
            <person name="Jeffries C.D."/>
            <person name="Land M."/>
            <person name="Hauser L."/>
            <person name="Kyrpides N.C."/>
            <person name="Goker M."/>
            <person name="Ivanova N."/>
            <person name="Klenk H.P."/>
            <person name="Woyke T."/>
        </authorList>
    </citation>
    <scope>NUCLEOTIDE SEQUENCE [LARGE SCALE GENOMIC DNA]</scope>
    <source>
        <strain evidence="2">ATCC 8093 / DSM 506 / JCM 20403 / CCM 1077 / IAM 12100 / NBRC 12443 / NCIMB 10456</strain>
    </source>
</reference>
<dbReference type="RefSeq" id="WP_013165097.1">
    <property type="nucleotide sequence ID" value="NC_014217.1"/>
</dbReference>
<proteinExistence type="predicted"/>
<accession>D7A1X6</accession>
<organism evidence="1 2">
    <name type="scientific">Ancylobacter novellus (strain ATCC 8093 / DSM 506 / JCM 20403 / CCM 1077 / IAM 12100 / NBRC 12443 / NCIMB 10456)</name>
    <name type="common">Starkeya novella</name>
    <dbReference type="NCBI Taxonomy" id="639283"/>
    <lineage>
        <taxon>Bacteria</taxon>
        <taxon>Pseudomonadati</taxon>
        <taxon>Pseudomonadota</taxon>
        <taxon>Alphaproteobacteria</taxon>
        <taxon>Hyphomicrobiales</taxon>
        <taxon>Xanthobacteraceae</taxon>
        <taxon>Ancylobacter</taxon>
    </lineage>
</organism>
<dbReference type="AlphaFoldDB" id="D7A1X6"/>
<dbReference type="STRING" id="639283.Snov_0257"/>